<dbReference type="Proteomes" id="UP000002432">
    <property type="component" value="Chromosome"/>
</dbReference>
<accession>Q1IMP9</accession>
<dbReference type="HOGENOM" id="CLU_048072_3_1_0"/>
<feature type="transmembrane region" description="Helical" evidence="6">
    <location>
        <begin position="139"/>
        <end position="157"/>
    </location>
</feature>
<comment type="subcellular location">
    <subcellularLocation>
        <location evidence="1">Cell membrane</location>
        <topology evidence="1">Multi-pass membrane protein</topology>
    </subcellularLocation>
</comment>
<evidence type="ECO:0000256" key="3">
    <source>
        <dbReference type="ARBA" id="ARBA00022692"/>
    </source>
</evidence>
<evidence type="ECO:0000256" key="5">
    <source>
        <dbReference type="ARBA" id="ARBA00023136"/>
    </source>
</evidence>
<dbReference type="eggNOG" id="COG0392">
    <property type="taxonomic scope" value="Bacteria"/>
</dbReference>
<evidence type="ECO:0000256" key="2">
    <source>
        <dbReference type="ARBA" id="ARBA00022475"/>
    </source>
</evidence>
<gene>
    <name evidence="7" type="ordered locus">Acid345_2850</name>
</gene>
<evidence type="ECO:0000313" key="8">
    <source>
        <dbReference type="Proteomes" id="UP000002432"/>
    </source>
</evidence>
<dbReference type="Pfam" id="PF03706">
    <property type="entry name" value="LPG_synthase_TM"/>
    <property type="match status" value="1"/>
</dbReference>
<name>Q1IMP9_KORVE</name>
<evidence type="ECO:0000256" key="4">
    <source>
        <dbReference type="ARBA" id="ARBA00022989"/>
    </source>
</evidence>
<dbReference type="GO" id="GO:0005886">
    <property type="term" value="C:plasma membrane"/>
    <property type="evidence" value="ECO:0007669"/>
    <property type="project" value="UniProtKB-SubCell"/>
</dbReference>
<protein>
    <submittedName>
        <fullName evidence="7">Uncharacterized protein</fullName>
    </submittedName>
</protein>
<dbReference type="EMBL" id="CP000360">
    <property type="protein sequence ID" value="ABF41851.1"/>
    <property type="molecule type" value="Genomic_DNA"/>
</dbReference>
<feature type="transmembrane region" description="Helical" evidence="6">
    <location>
        <begin position="21"/>
        <end position="38"/>
    </location>
</feature>
<keyword evidence="2" id="KW-1003">Cell membrane</keyword>
<keyword evidence="3 6" id="KW-0812">Transmembrane</keyword>
<dbReference type="NCBIfam" id="TIGR00374">
    <property type="entry name" value="flippase-like domain"/>
    <property type="match status" value="1"/>
</dbReference>
<dbReference type="RefSeq" id="WP_011523652.1">
    <property type="nucleotide sequence ID" value="NC_008009.1"/>
</dbReference>
<feature type="transmembrane region" description="Helical" evidence="6">
    <location>
        <begin position="50"/>
        <end position="72"/>
    </location>
</feature>
<dbReference type="KEGG" id="aba:Acid345_2850"/>
<organism evidence="7 8">
    <name type="scientific">Koribacter versatilis (strain Ellin345)</name>
    <dbReference type="NCBI Taxonomy" id="204669"/>
    <lineage>
        <taxon>Bacteria</taxon>
        <taxon>Pseudomonadati</taxon>
        <taxon>Acidobacteriota</taxon>
        <taxon>Terriglobia</taxon>
        <taxon>Terriglobales</taxon>
        <taxon>Candidatus Korobacteraceae</taxon>
        <taxon>Candidatus Korobacter</taxon>
    </lineage>
</organism>
<dbReference type="PANTHER" id="PTHR39087:SF2">
    <property type="entry name" value="UPF0104 MEMBRANE PROTEIN MJ1595"/>
    <property type="match status" value="1"/>
</dbReference>
<feature type="transmembrane region" description="Helical" evidence="6">
    <location>
        <begin position="304"/>
        <end position="327"/>
    </location>
</feature>
<dbReference type="InterPro" id="IPR022791">
    <property type="entry name" value="L-PG_synthase/AglD"/>
</dbReference>
<reference evidence="7 8" key="1">
    <citation type="journal article" date="2009" name="Appl. Environ. Microbiol.">
        <title>Three genomes from the phylum Acidobacteria provide insight into the lifestyles of these microorganisms in soils.</title>
        <authorList>
            <person name="Ward N.L."/>
            <person name="Challacombe J.F."/>
            <person name="Janssen P.H."/>
            <person name="Henrissat B."/>
            <person name="Coutinho P.M."/>
            <person name="Wu M."/>
            <person name="Xie G."/>
            <person name="Haft D.H."/>
            <person name="Sait M."/>
            <person name="Badger J."/>
            <person name="Barabote R.D."/>
            <person name="Bradley B."/>
            <person name="Brettin T.S."/>
            <person name="Brinkac L.M."/>
            <person name="Bruce D."/>
            <person name="Creasy T."/>
            <person name="Daugherty S.C."/>
            <person name="Davidsen T.M."/>
            <person name="DeBoy R.T."/>
            <person name="Detter J.C."/>
            <person name="Dodson R.J."/>
            <person name="Durkin A.S."/>
            <person name="Ganapathy A."/>
            <person name="Gwinn-Giglio M."/>
            <person name="Han C.S."/>
            <person name="Khouri H."/>
            <person name="Kiss H."/>
            <person name="Kothari S.P."/>
            <person name="Madupu R."/>
            <person name="Nelson K.E."/>
            <person name="Nelson W.C."/>
            <person name="Paulsen I."/>
            <person name="Penn K."/>
            <person name="Ren Q."/>
            <person name="Rosovitz M.J."/>
            <person name="Selengut J.D."/>
            <person name="Shrivastava S."/>
            <person name="Sullivan S.A."/>
            <person name="Tapia R."/>
            <person name="Thompson L.S."/>
            <person name="Watkins K.L."/>
            <person name="Yang Q."/>
            <person name="Yu C."/>
            <person name="Zafar N."/>
            <person name="Zhou L."/>
            <person name="Kuske C.R."/>
        </authorList>
    </citation>
    <scope>NUCLEOTIDE SEQUENCE [LARGE SCALE GENOMIC DNA]</scope>
    <source>
        <strain evidence="7 8">Ellin345</strain>
    </source>
</reference>
<keyword evidence="5 6" id="KW-0472">Membrane</keyword>
<feature type="transmembrane region" description="Helical" evidence="6">
    <location>
        <begin position="169"/>
        <end position="187"/>
    </location>
</feature>
<feature type="transmembrane region" description="Helical" evidence="6">
    <location>
        <begin position="255"/>
        <end position="275"/>
    </location>
</feature>
<sequence>MTAASDVELFPDRNTSSTRSRIILVAAIALAALLLYLSLRKLDWREVWRAIAACRLPLLGVTLVISFGAYFLRGLRWRVLLNTQAKLPVLRVFWANTAGYLGNNVLPARAGELIRTAMVSSQSGLSKTFVLTTALAERLMDAIVLIIAGTVVLHVVPNKPDWLDRVSTPLLFVATVAGLALLLMPLFEQTARKLAAKLPFSEKLRQRLAGMIEHIADGVRSFHDPVSFLQFALLTFGIWSLDAYATVILAKAMGLQMSILVALLLIVGLAMGSALPSTPGYIGIYQFVAVTVLTPFHFTREQAIAFILIAQANGLVVTAILGSIGLLQYRRMGKPRLNS</sequence>
<proteinExistence type="predicted"/>
<evidence type="ECO:0000313" key="7">
    <source>
        <dbReference type="EMBL" id="ABF41851.1"/>
    </source>
</evidence>
<dbReference type="EnsemblBacteria" id="ABF41851">
    <property type="protein sequence ID" value="ABF41851"/>
    <property type="gene ID" value="Acid345_2850"/>
</dbReference>
<feature type="transmembrane region" description="Helical" evidence="6">
    <location>
        <begin position="228"/>
        <end position="249"/>
    </location>
</feature>
<keyword evidence="8" id="KW-1185">Reference proteome</keyword>
<evidence type="ECO:0000256" key="6">
    <source>
        <dbReference type="SAM" id="Phobius"/>
    </source>
</evidence>
<dbReference type="PANTHER" id="PTHR39087">
    <property type="entry name" value="UPF0104 MEMBRANE PROTEIN MJ1595"/>
    <property type="match status" value="1"/>
</dbReference>
<dbReference type="STRING" id="204669.Acid345_2850"/>
<dbReference type="AlphaFoldDB" id="Q1IMP9"/>
<evidence type="ECO:0000256" key="1">
    <source>
        <dbReference type="ARBA" id="ARBA00004651"/>
    </source>
</evidence>
<keyword evidence="4 6" id="KW-1133">Transmembrane helix</keyword>